<dbReference type="GO" id="GO:0030686">
    <property type="term" value="C:90S preribosome"/>
    <property type="evidence" value="ECO:0007669"/>
    <property type="project" value="TreeGrafter"/>
</dbReference>
<feature type="region of interest" description="Disordered" evidence="2">
    <location>
        <begin position="160"/>
        <end position="186"/>
    </location>
</feature>
<feature type="compositionally biased region" description="Basic and acidic residues" evidence="2">
    <location>
        <begin position="349"/>
        <end position="358"/>
    </location>
</feature>
<dbReference type="InterPro" id="IPR037393">
    <property type="entry name" value="Bud22/SRFB1"/>
</dbReference>
<keyword evidence="1" id="KW-0175">Coiled coil</keyword>
<dbReference type="AlphaFoldDB" id="A0A0D1ZPH9"/>
<feature type="compositionally biased region" description="Basic residues" evidence="2">
    <location>
        <begin position="325"/>
        <end position="334"/>
    </location>
</feature>
<dbReference type="OrthoDB" id="3364872at2759"/>
<evidence type="ECO:0000313" key="5">
    <source>
        <dbReference type="Proteomes" id="UP000054466"/>
    </source>
</evidence>
<reference evidence="4 5" key="1">
    <citation type="submission" date="2015-01" db="EMBL/GenBank/DDBJ databases">
        <title>The Genome Sequence of Cladophialophora immunda CBS83496.</title>
        <authorList>
            <consortium name="The Broad Institute Genomics Platform"/>
            <person name="Cuomo C."/>
            <person name="de Hoog S."/>
            <person name="Gorbushina A."/>
            <person name="Stielow B."/>
            <person name="Teixiera M."/>
            <person name="Abouelleil A."/>
            <person name="Chapman S.B."/>
            <person name="Priest M."/>
            <person name="Young S.K."/>
            <person name="Wortman J."/>
            <person name="Nusbaum C."/>
            <person name="Birren B."/>
        </authorList>
    </citation>
    <scope>NUCLEOTIDE SEQUENCE [LARGE SCALE GENOMIC DNA]</scope>
    <source>
        <strain evidence="4 5">CBS 83496</strain>
    </source>
</reference>
<feature type="domain" description="Bud22" evidence="3">
    <location>
        <begin position="34"/>
        <end position="444"/>
    </location>
</feature>
<feature type="compositionally biased region" description="Basic and acidic residues" evidence="2">
    <location>
        <begin position="255"/>
        <end position="264"/>
    </location>
</feature>
<gene>
    <name evidence="4" type="ORF">PV07_05682</name>
</gene>
<dbReference type="EMBL" id="KN847042">
    <property type="protein sequence ID" value="KIW29896.1"/>
    <property type="molecule type" value="Genomic_DNA"/>
</dbReference>
<dbReference type="PANTHER" id="PTHR23325:SF1">
    <property type="entry name" value="SERUM RESPONSE FACTOR-BINDING PROTEIN 1"/>
    <property type="match status" value="1"/>
</dbReference>
<organism evidence="4 5">
    <name type="scientific">Cladophialophora immunda</name>
    <dbReference type="NCBI Taxonomy" id="569365"/>
    <lineage>
        <taxon>Eukaryota</taxon>
        <taxon>Fungi</taxon>
        <taxon>Dikarya</taxon>
        <taxon>Ascomycota</taxon>
        <taxon>Pezizomycotina</taxon>
        <taxon>Eurotiomycetes</taxon>
        <taxon>Chaetothyriomycetidae</taxon>
        <taxon>Chaetothyriales</taxon>
        <taxon>Herpotrichiellaceae</taxon>
        <taxon>Cladophialophora</taxon>
    </lineage>
</organism>
<dbReference type="GeneID" id="27344876"/>
<dbReference type="GO" id="GO:0005634">
    <property type="term" value="C:nucleus"/>
    <property type="evidence" value="ECO:0007669"/>
    <property type="project" value="TreeGrafter"/>
</dbReference>
<protein>
    <recommendedName>
        <fullName evidence="3">Bud22 domain-containing protein</fullName>
    </recommendedName>
</protein>
<accession>A0A0D1ZPH9</accession>
<dbReference type="VEuPathDB" id="FungiDB:PV07_05682"/>
<dbReference type="PANTHER" id="PTHR23325">
    <property type="entry name" value="SERUM RESPONSE FACTOR-BINDING"/>
    <property type="match status" value="1"/>
</dbReference>
<evidence type="ECO:0000256" key="2">
    <source>
        <dbReference type="SAM" id="MobiDB-lite"/>
    </source>
</evidence>
<dbReference type="HOGENOM" id="CLU_029647_0_0_1"/>
<dbReference type="Proteomes" id="UP000054466">
    <property type="component" value="Unassembled WGS sequence"/>
</dbReference>
<evidence type="ECO:0000313" key="4">
    <source>
        <dbReference type="EMBL" id="KIW29896.1"/>
    </source>
</evidence>
<keyword evidence="5" id="KW-1185">Reference proteome</keyword>
<evidence type="ECO:0000259" key="3">
    <source>
        <dbReference type="Pfam" id="PF09073"/>
    </source>
</evidence>
<evidence type="ECO:0000256" key="1">
    <source>
        <dbReference type="ARBA" id="ARBA00023054"/>
    </source>
</evidence>
<feature type="region of interest" description="Disordered" evidence="2">
    <location>
        <begin position="255"/>
        <end position="444"/>
    </location>
</feature>
<sequence>MPKRKRDNDDAEVPDKERQYLGLKVSGLRARVTRSVKTLQDALKLARGFERQKLGRRQKNANDNPQTLLRLREEVIVLKQLQLEQTAKNQLLKHLVRTKRIKEHPVFIKAYGSDPELEHVKSSAEANVIGRLFNSNPVKQVLPEIIKTIYAVLEIPQAAQSASKGTKETTAKVTNSRASSGEQDEFNGFLTDASEDLDSSGHEQSPILELEDDRILELAKGRLASSEVESGIESDEEATKHGLLLRKKGAKKLVDPGRDVRDEDLSISSSPSEMSEPEGGKSRMPHSNEATHKAAFLPSLSMAGYYSGSESEDDANGYRGPALPKPRKNRRGQRARQQIAELKFGKNAKHLEKQKGQDGRNTGWDPKRGAVDRPNHSRGRFHERKLNQKPIGVHADARSGHPPKPKPNSRDDQGSLHPSWEAAKRRKMQDQGQASFQGKRITFD</sequence>
<dbReference type="STRING" id="569365.A0A0D1ZPH9"/>
<dbReference type="RefSeq" id="XP_016250112.1">
    <property type="nucleotide sequence ID" value="XM_016392593.1"/>
</dbReference>
<feature type="compositionally biased region" description="Basic and acidic residues" evidence="2">
    <location>
        <begin position="365"/>
        <end position="375"/>
    </location>
</feature>
<dbReference type="GO" id="GO:0030490">
    <property type="term" value="P:maturation of SSU-rRNA"/>
    <property type="evidence" value="ECO:0007669"/>
    <property type="project" value="TreeGrafter"/>
</dbReference>
<dbReference type="Pfam" id="PF09073">
    <property type="entry name" value="BUD22"/>
    <property type="match status" value="1"/>
</dbReference>
<dbReference type="InterPro" id="IPR015158">
    <property type="entry name" value="Bud22_dom"/>
</dbReference>
<feature type="compositionally biased region" description="Polar residues" evidence="2">
    <location>
        <begin position="171"/>
        <end position="181"/>
    </location>
</feature>
<name>A0A0D1ZPH9_9EURO</name>
<proteinExistence type="predicted"/>